<name>A0A0G1NRJ6_UNCK3</name>
<dbReference type="EMBL" id="LCJZ01000016">
    <property type="protein sequence ID" value="KKT86819.1"/>
    <property type="molecule type" value="Genomic_DNA"/>
</dbReference>
<protein>
    <submittedName>
        <fullName evidence="1">Uncharacterized protein</fullName>
    </submittedName>
</protein>
<evidence type="ECO:0000313" key="1">
    <source>
        <dbReference type="EMBL" id="KKT86819.1"/>
    </source>
</evidence>
<feature type="non-terminal residue" evidence="1">
    <location>
        <position position="1"/>
    </location>
</feature>
<dbReference type="Proteomes" id="UP000033958">
    <property type="component" value="Unassembled WGS sequence"/>
</dbReference>
<gene>
    <name evidence="1" type="ORF">VE97_C0016G0003</name>
</gene>
<organism evidence="1 2">
    <name type="scientific">candidate division Kazan bacterium GW2011_GWB1_45_10</name>
    <dbReference type="NCBI Taxonomy" id="1620411"/>
    <lineage>
        <taxon>Bacteria</taxon>
        <taxon>Bacteria division Kazan-3B-28</taxon>
    </lineage>
</organism>
<sequence length="30" mass="3353">RVKLFSQFLKGTPVGVPLIELPKLELSEVD</sequence>
<comment type="caution">
    <text evidence="1">The sequence shown here is derived from an EMBL/GenBank/DDBJ whole genome shotgun (WGS) entry which is preliminary data.</text>
</comment>
<accession>A0A0G1NRJ6</accession>
<reference evidence="1 2" key="1">
    <citation type="journal article" date="2015" name="Nature">
        <title>rRNA introns, odd ribosomes, and small enigmatic genomes across a large radiation of phyla.</title>
        <authorList>
            <person name="Brown C.T."/>
            <person name="Hug L.A."/>
            <person name="Thomas B.C."/>
            <person name="Sharon I."/>
            <person name="Castelle C.J."/>
            <person name="Singh A."/>
            <person name="Wilkins M.J."/>
            <person name="Williams K.H."/>
            <person name="Banfield J.F."/>
        </authorList>
    </citation>
    <scope>NUCLEOTIDE SEQUENCE [LARGE SCALE GENOMIC DNA]</scope>
</reference>
<evidence type="ECO:0000313" key="2">
    <source>
        <dbReference type="Proteomes" id="UP000033958"/>
    </source>
</evidence>
<proteinExistence type="predicted"/>
<dbReference type="AlphaFoldDB" id="A0A0G1NRJ6"/>